<dbReference type="PANTHER" id="PTHR23232">
    <property type="entry name" value="KRAB DOMAIN C2H2 ZINC FINGER"/>
    <property type="match status" value="1"/>
</dbReference>
<dbReference type="Pfam" id="PF01352">
    <property type="entry name" value="KRAB"/>
    <property type="match status" value="1"/>
</dbReference>
<name>A0A9W2VDL5_PANPR</name>
<dbReference type="Gene3D" id="6.10.140.140">
    <property type="match status" value="1"/>
</dbReference>
<dbReference type="AlphaFoldDB" id="A0A9W2VDL5"/>
<evidence type="ECO:0000259" key="1">
    <source>
        <dbReference type="PROSITE" id="PS50805"/>
    </source>
</evidence>
<evidence type="ECO:0000313" key="2">
    <source>
        <dbReference type="Proteomes" id="UP001165780"/>
    </source>
</evidence>
<gene>
    <name evidence="3" type="primary">LOC109261521</name>
</gene>
<dbReference type="PROSITE" id="PS50805">
    <property type="entry name" value="KRAB"/>
    <property type="match status" value="1"/>
</dbReference>
<organism evidence="2 3">
    <name type="scientific">Panthera pardus</name>
    <name type="common">Leopard</name>
    <name type="synonym">Felis pardus</name>
    <dbReference type="NCBI Taxonomy" id="9691"/>
    <lineage>
        <taxon>Eukaryota</taxon>
        <taxon>Metazoa</taxon>
        <taxon>Chordata</taxon>
        <taxon>Craniata</taxon>
        <taxon>Vertebrata</taxon>
        <taxon>Euteleostomi</taxon>
        <taxon>Mammalia</taxon>
        <taxon>Eutheria</taxon>
        <taxon>Laurasiatheria</taxon>
        <taxon>Carnivora</taxon>
        <taxon>Feliformia</taxon>
        <taxon>Felidae</taxon>
        <taxon>Pantherinae</taxon>
        <taxon>Panthera</taxon>
    </lineage>
</organism>
<dbReference type="GeneID" id="109261521"/>
<dbReference type="Proteomes" id="UP001165780">
    <property type="component" value="Unplaced"/>
</dbReference>
<keyword evidence="2" id="KW-1185">Reference proteome</keyword>
<accession>A0A9W2VDL5</accession>
<proteinExistence type="predicted"/>
<sequence length="212" mass="24539">MFRCLHNVYLRVPTLDGVSFLGSMWSTYPYEKLSPYEKTGLPYGGLMQSSLLLRMESSLQERSLWGHPSDEPSQEPLTGPQDLSALIPYKEQESVTYKDVAVDFTQEEWALMDTSQRTLYRDVTLENISHLVSVGCHFFRSDVISPWEQRGELWREERGPPQGWSPGMKKSHNKQEIISMQDIYLKDPPNCWTIQKRHAGEDLSVYSGRYRA</sequence>
<dbReference type="SUPFAM" id="SSF109640">
    <property type="entry name" value="KRAB domain (Kruppel-associated box)"/>
    <property type="match status" value="1"/>
</dbReference>
<dbReference type="InterPro" id="IPR036051">
    <property type="entry name" value="KRAB_dom_sf"/>
</dbReference>
<dbReference type="GO" id="GO:0006355">
    <property type="term" value="P:regulation of DNA-templated transcription"/>
    <property type="evidence" value="ECO:0007669"/>
    <property type="project" value="InterPro"/>
</dbReference>
<dbReference type="InterPro" id="IPR001909">
    <property type="entry name" value="KRAB"/>
</dbReference>
<dbReference type="RefSeq" id="XP_053756711.1">
    <property type="nucleotide sequence ID" value="XM_053900736.1"/>
</dbReference>
<feature type="domain" description="KRAB" evidence="1">
    <location>
        <begin position="95"/>
        <end position="166"/>
    </location>
</feature>
<dbReference type="PANTHER" id="PTHR23232:SF136">
    <property type="entry name" value="KRAB DOMAIN-CONTAINING PROTEIN"/>
    <property type="match status" value="1"/>
</dbReference>
<dbReference type="CDD" id="cd07765">
    <property type="entry name" value="KRAB_A-box"/>
    <property type="match status" value="1"/>
</dbReference>
<reference evidence="3" key="1">
    <citation type="submission" date="2025-08" db="UniProtKB">
        <authorList>
            <consortium name="RefSeq"/>
        </authorList>
    </citation>
    <scope>IDENTIFICATION</scope>
    <source>
        <tissue evidence="3">Whole blood</tissue>
    </source>
</reference>
<protein>
    <submittedName>
        <fullName evidence="3">Zinc finger protein 705EP isoform X2</fullName>
    </submittedName>
</protein>
<dbReference type="InterPro" id="IPR050169">
    <property type="entry name" value="Krueppel_C2H2_ZnF"/>
</dbReference>
<evidence type="ECO:0000313" key="3">
    <source>
        <dbReference type="RefSeq" id="XP_053756711.1"/>
    </source>
</evidence>
<dbReference type="SMART" id="SM00349">
    <property type="entry name" value="KRAB"/>
    <property type="match status" value="1"/>
</dbReference>